<dbReference type="EMBL" id="JABBLX010000023">
    <property type="protein sequence ID" value="NMK98087.1"/>
    <property type="molecule type" value="Genomic_DNA"/>
</dbReference>
<organism evidence="3 7">
    <name type="scientific">Staphylococcus capitis</name>
    <dbReference type="NCBI Taxonomy" id="29388"/>
    <lineage>
        <taxon>Bacteria</taxon>
        <taxon>Bacillati</taxon>
        <taxon>Bacillota</taxon>
        <taxon>Bacilli</taxon>
        <taxon>Bacillales</taxon>
        <taxon>Staphylococcaceae</taxon>
        <taxon>Staphylococcus</taxon>
    </lineage>
</organism>
<keyword evidence="1" id="KW-0472">Membrane</keyword>
<keyword evidence="6" id="KW-1185">Reference proteome</keyword>
<dbReference type="EMBL" id="SCHC01000002">
    <property type="protein sequence ID" value="TBW76898.1"/>
    <property type="molecule type" value="Genomic_DNA"/>
</dbReference>
<reference evidence="4 5" key="1">
    <citation type="journal article" date="2019" name="Sci. Transl. Med.">
        <title>Quorum sensing between bacterial species on the skin protects against epidermal injury in atopic dermatitis.</title>
        <authorList>
            <person name="Williams M.R."/>
        </authorList>
    </citation>
    <scope>NUCLEOTIDE SEQUENCE [LARGE SCALE GENOMIC DNA]</scope>
    <source>
        <strain evidence="4 5">H8</strain>
    </source>
</reference>
<evidence type="ECO:0000313" key="6">
    <source>
        <dbReference type="Proteomes" id="UP000538955"/>
    </source>
</evidence>
<dbReference type="Proteomes" id="UP000538955">
    <property type="component" value="Unassembled WGS sequence"/>
</dbReference>
<name>A0A7X9ZJD1_STACP</name>
<evidence type="ECO:0000256" key="1">
    <source>
        <dbReference type="SAM" id="Phobius"/>
    </source>
</evidence>
<evidence type="ECO:0000313" key="3">
    <source>
        <dbReference type="EMBL" id="NMK98087.1"/>
    </source>
</evidence>
<sequence length="64" mass="7376">MKDFNLRDVIGILIMGFVSFFKLPLLNVVLLALLMIIVTSFINEKLCSKSNITRREEDEKDKTT</sequence>
<dbReference type="Proteomes" id="UP000550736">
    <property type="component" value="Unassembled WGS sequence"/>
</dbReference>
<gene>
    <name evidence="4" type="ORF">EQ811_08540</name>
    <name evidence="3" type="ORF">HHM13_08280</name>
    <name evidence="2" type="ORF">HHM24_09530</name>
</gene>
<evidence type="ECO:0000313" key="7">
    <source>
        <dbReference type="Proteomes" id="UP000550736"/>
    </source>
</evidence>
<keyword evidence="1" id="KW-1133">Transmembrane helix</keyword>
<evidence type="ECO:0000313" key="5">
    <source>
        <dbReference type="Proteomes" id="UP000291949"/>
    </source>
</evidence>
<dbReference type="EMBL" id="JABBMI010000069">
    <property type="protein sequence ID" value="NMK54962.1"/>
    <property type="molecule type" value="Genomic_DNA"/>
</dbReference>
<dbReference type="AlphaFoldDB" id="A0A7X9ZJD1"/>
<evidence type="ECO:0000313" key="2">
    <source>
        <dbReference type="EMBL" id="NMK54962.1"/>
    </source>
</evidence>
<proteinExistence type="predicted"/>
<dbReference type="RefSeq" id="WP_030062671.1">
    <property type="nucleotide sequence ID" value="NZ_CP042341.1"/>
</dbReference>
<feature type="transmembrane region" description="Helical" evidence="1">
    <location>
        <begin position="12"/>
        <end position="42"/>
    </location>
</feature>
<protein>
    <submittedName>
        <fullName evidence="3">Uncharacterized protein</fullName>
    </submittedName>
</protein>
<comment type="caution">
    <text evidence="3">The sequence shown here is derived from an EMBL/GenBank/DDBJ whole genome shotgun (WGS) entry which is preliminary data.</text>
</comment>
<reference evidence="6 7" key="2">
    <citation type="submission" date="2020-04" db="EMBL/GenBank/DDBJ databases">
        <title>The Epidemiology and Molecular Characteristics of Linezolid-Resistant Staphylococcus capitis in Huashan Hospital, Shanghai.</title>
        <authorList>
            <person name="Ding L."/>
            <person name="Li P."/>
            <person name="Yang Y."/>
            <person name="Lin D."/>
            <person name="Xu X."/>
        </authorList>
    </citation>
    <scope>NUCLEOTIDE SEQUENCE [LARGE SCALE GENOMIC DNA]</scope>
    <source>
        <strain evidence="3 7">12-86</strain>
        <strain evidence="2 6">17-84</strain>
    </source>
</reference>
<keyword evidence="1" id="KW-0812">Transmembrane</keyword>
<accession>A0A7X9ZJD1</accession>
<dbReference type="Proteomes" id="UP000291949">
    <property type="component" value="Unassembled WGS sequence"/>
</dbReference>
<evidence type="ECO:0000313" key="4">
    <source>
        <dbReference type="EMBL" id="TBW76898.1"/>
    </source>
</evidence>